<dbReference type="RefSeq" id="WP_096576612.1">
    <property type="nucleotide sequence ID" value="NZ_CAWNJS010000001.1"/>
</dbReference>
<feature type="repeat" description="TPR" evidence="3">
    <location>
        <begin position="498"/>
        <end position="531"/>
    </location>
</feature>
<dbReference type="InterPro" id="IPR019734">
    <property type="entry name" value="TPR_rpt"/>
</dbReference>
<dbReference type="EMBL" id="AP018248">
    <property type="protein sequence ID" value="BAY98870.1"/>
    <property type="molecule type" value="Genomic_DNA"/>
</dbReference>
<organism evidence="5 6">
    <name type="scientific">Tolypothrix tenuis PCC 7101</name>
    <dbReference type="NCBI Taxonomy" id="231146"/>
    <lineage>
        <taxon>Bacteria</taxon>
        <taxon>Bacillati</taxon>
        <taxon>Cyanobacteriota</taxon>
        <taxon>Cyanophyceae</taxon>
        <taxon>Nostocales</taxon>
        <taxon>Tolypothrichaceae</taxon>
        <taxon>Tolypothrix</taxon>
    </lineage>
</organism>
<proteinExistence type="predicted"/>
<feature type="repeat" description="TPR" evidence="3">
    <location>
        <begin position="464"/>
        <end position="497"/>
    </location>
</feature>
<evidence type="ECO:0000313" key="6">
    <source>
        <dbReference type="Proteomes" id="UP000218785"/>
    </source>
</evidence>
<dbReference type="PANTHER" id="PTHR44943">
    <property type="entry name" value="CELLULOSE SYNTHASE OPERON PROTEIN C"/>
    <property type="match status" value="1"/>
</dbReference>
<feature type="transmembrane region" description="Helical" evidence="4">
    <location>
        <begin position="140"/>
        <end position="158"/>
    </location>
</feature>
<feature type="repeat" description="TPR" evidence="3">
    <location>
        <begin position="430"/>
        <end position="463"/>
    </location>
</feature>
<dbReference type="NCBIfam" id="NF047558">
    <property type="entry name" value="TPR_END_plus"/>
    <property type="match status" value="1"/>
</dbReference>
<gene>
    <name evidence="5" type="ORF">NIES37_28480</name>
</gene>
<dbReference type="PANTHER" id="PTHR44943:SF8">
    <property type="entry name" value="TPR REPEAT-CONTAINING PROTEIN MJ0263"/>
    <property type="match status" value="1"/>
</dbReference>
<feature type="repeat" description="TPR" evidence="3">
    <location>
        <begin position="227"/>
        <end position="260"/>
    </location>
</feature>
<evidence type="ECO:0000256" key="4">
    <source>
        <dbReference type="SAM" id="Phobius"/>
    </source>
</evidence>
<reference evidence="5 6" key="1">
    <citation type="submission" date="2017-06" db="EMBL/GenBank/DDBJ databases">
        <title>Genome sequencing of cyanobaciteial culture collection at National Institute for Environmental Studies (NIES).</title>
        <authorList>
            <person name="Hirose Y."/>
            <person name="Shimura Y."/>
            <person name="Fujisawa T."/>
            <person name="Nakamura Y."/>
            <person name="Kawachi M."/>
        </authorList>
    </citation>
    <scope>NUCLEOTIDE SEQUENCE [LARGE SCALE GENOMIC DNA]</scope>
    <source>
        <strain evidence="5 6">NIES-37</strain>
    </source>
</reference>
<evidence type="ECO:0000256" key="1">
    <source>
        <dbReference type="ARBA" id="ARBA00022737"/>
    </source>
</evidence>
<protein>
    <submittedName>
        <fullName evidence="5">TPR repeat-containing protein</fullName>
    </submittedName>
</protein>
<name>A0A1Z4MZL1_9CYAN</name>
<keyword evidence="6" id="KW-1185">Reference proteome</keyword>
<feature type="repeat" description="TPR" evidence="3">
    <location>
        <begin position="396"/>
        <end position="429"/>
    </location>
</feature>
<dbReference type="SMART" id="SM00028">
    <property type="entry name" value="TPR"/>
    <property type="match status" value="9"/>
</dbReference>
<dbReference type="Pfam" id="PF00515">
    <property type="entry name" value="TPR_1"/>
    <property type="match status" value="3"/>
</dbReference>
<keyword evidence="4" id="KW-0812">Transmembrane</keyword>
<dbReference type="InterPro" id="IPR051685">
    <property type="entry name" value="Ycf3/AcsC/BcsC/TPR_MFPF"/>
</dbReference>
<keyword evidence="4" id="KW-0472">Membrane</keyword>
<accession>A0A1Z4MZL1</accession>
<dbReference type="PROSITE" id="PS50005">
    <property type="entry name" value="TPR"/>
    <property type="match status" value="8"/>
</dbReference>
<dbReference type="KEGG" id="ttq:NIES37_28480"/>
<feature type="repeat" description="TPR" evidence="3">
    <location>
        <begin position="294"/>
        <end position="327"/>
    </location>
</feature>
<dbReference type="AlphaFoldDB" id="A0A1Z4MZL1"/>
<feature type="repeat" description="TPR" evidence="3">
    <location>
        <begin position="328"/>
        <end position="361"/>
    </location>
</feature>
<feature type="repeat" description="TPR" evidence="3">
    <location>
        <begin position="362"/>
        <end position="395"/>
    </location>
</feature>
<keyword evidence="2 3" id="KW-0802">TPR repeat</keyword>
<keyword evidence="4" id="KW-1133">Transmembrane helix</keyword>
<dbReference type="InterPro" id="IPR011990">
    <property type="entry name" value="TPR-like_helical_dom_sf"/>
</dbReference>
<sequence>MTLKLTDWDEDLPSEEDEEYQALVRTLNFTESFGLLFVRCSPAEGEQLIAKVKEDISNKNIEVLRLEQDVDNLYEIINTLGNKEQINILFITGLEHSFYKYEECKSLMGWNSRDIYLYSWNGVPPVLINLNQQRERFKENFNICFVFLLPIFAIKYFIQRAPDFFDWRSGLFEVPIDSETLEQESSRIIQDGNYEKYLALTPEERTQEILKIQELIAQTYQTPDRQYYLLINLGSLHLAGQDYKEAMDTYEKALEIKPDDRYALNLRGIALLNLGRYEEAVASYNKGLKIQPDQYAWYFRGNALRNLGHYEEAIASYDKALELKPDYHQAWYFRGNALRNLGRYEEAIASYDKALELKPDYHQAWYFRGNALSDLGRYEEAIGTYEQAIQIKPDLHQAWYNKGNVLSAIGRYEEAIVSYNKALEFQPDDHATWKSRGIALQNLEHYEEAVASYKKVLAIKPDDHQAWGNRGIALIRLGHNQEAITSFDKVLEIQPDDYRVYYNKACCYALQSNIEQALENLRQAINLNPDKYREMAKTDSDFDSIRDDELFQALIQG</sequence>
<dbReference type="Gene3D" id="1.25.40.10">
    <property type="entry name" value="Tetratricopeptide repeat domain"/>
    <property type="match status" value="4"/>
</dbReference>
<dbReference type="Pfam" id="PF13432">
    <property type="entry name" value="TPR_16"/>
    <property type="match status" value="3"/>
</dbReference>
<evidence type="ECO:0000256" key="2">
    <source>
        <dbReference type="ARBA" id="ARBA00022803"/>
    </source>
</evidence>
<evidence type="ECO:0000256" key="3">
    <source>
        <dbReference type="PROSITE-ProRule" id="PRU00339"/>
    </source>
</evidence>
<dbReference type="PROSITE" id="PS50293">
    <property type="entry name" value="TPR_REGION"/>
    <property type="match status" value="6"/>
</dbReference>
<evidence type="ECO:0000313" key="5">
    <source>
        <dbReference type="EMBL" id="BAY98870.1"/>
    </source>
</evidence>
<dbReference type="SUPFAM" id="SSF48439">
    <property type="entry name" value="Protein prenylyltransferase"/>
    <property type="match status" value="2"/>
</dbReference>
<dbReference type="Proteomes" id="UP000218785">
    <property type="component" value="Chromosome"/>
</dbReference>
<keyword evidence="1" id="KW-0677">Repeat</keyword>